<evidence type="ECO:0000313" key="2">
    <source>
        <dbReference type="EMBL" id="MEU8139661.1"/>
    </source>
</evidence>
<evidence type="ECO:0000313" key="3">
    <source>
        <dbReference type="Proteomes" id="UP001551482"/>
    </source>
</evidence>
<dbReference type="Proteomes" id="UP001551482">
    <property type="component" value="Unassembled WGS sequence"/>
</dbReference>
<comment type="caution">
    <text evidence="2">The sequence shown here is derived from an EMBL/GenBank/DDBJ whole genome shotgun (WGS) entry which is preliminary data.</text>
</comment>
<feature type="compositionally biased region" description="Low complexity" evidence="1">
    <location>
        <begin position="306"/>
        <end position="331"/>
    </location>
</feature>
<organism evidence="2 3">
    <name type="scientific">Streptodolium elevatio</name>
    <dbReference type="NCBI Taxonomy" id="3157996"/>
    <lineage>
        <taxon>Bacteria</taxon>
        <taxon>Bacillati</taxon>
        <taxon>Actinomycetota</taxon>
        <taxon>Actinomycetes</taxon>
        <taxon>Kitasatosporales</taxon>
        <taxon>Streptomycetaceae</taxon>
        <taxon>Streptodolium</taxon>
    </lineage>
</organism>
<dbReference type="EMBL" id="JBEZFP010000190">
    <property type="protein sequence ID" value="MEU8139661.1"/>
    <property type="molecule type" value="Genomic_DNA"/>
</dbReference>
<evidence type="ECO:0000256" key="1">
    <source>
        <dbReference type="SAM" id="MobiDB-lite"/>
    </source>
</evidence>
<protein>
    <recommendedName>
        <fullName evidence="4">Lipoprotein</fullName>
    </recommendedName>
</protein>
<reference evidence="2 3" key="1">
    <citation type="submission" date="2024-06" db="EMBL/GenBank/DDBJ databases">
        <title>The Natural Products Discovery Center: Release of the First 8490 Sequenced Strains for Exploring Actinobacteria Biosynthetic Diversity.</title>
        <authorList>
            <person name="Kalkreuter E."/>
            <person name="Kautsar S.A."/>
            <person name="Yang D."/>
            <person name="Bader C.D."/>
            <person name="Teijaro C.N."/>
            <person name="Fluegel L."/>
            <person name="Davis C.M."/>
            <person name="Simpson J.R."/>
            <person name="Lauterbach L."/>
            <person name="Steele A.D."/>
            <person name="Gui C."/>
            <person name="Meng S."/>
            <person name="Li G."/>
            <person name="Viehrig K."/>
            <person name="Ye F."/>
            <person name="Su P."/>
            <person name="Kiefer A.F."/>
            <person name="Nichols A."/>
            <person name="Cepeda A.J."/>
            <person name="Yan W."/>
            <person name="Fan B."/>
            <person name="Jiang Y."/>
            <person name="Adhikari A."/>
            <person name="Zheng C.-J."/>
            <person name="Schuster L."/>
            <person name="Cowan T.M."/>
            <person name="Smanski M.J."/>
            <person name="Chevrette M.G."/>
            <person name="De Carvalho L.P.S."/>
            <person name="Shen B."/>
        </authorList>
    </citation>
    <scope>NUCLEOTIDE SEQUENCE [LARGE SCALE GENOMIC DNA]</scope>
    <source>
        <strain evidence="2 3">NPDC048946</strain>
    </source>
</reference>
<feature type="region of interest" description="Disordered" evidence="1">
    <location>
        <begin position="1"/>
        <end position="51"/>
    </location>
</feature>
<accession>A0ABV3DV84</accession>
<proteinExistence type="predicted"/>
<evidence type="ECO:0008006" key="4">
    <source>
        <dbReference type="Google" id="ProtNLM"/>
    </source>
</evidence>
<dbReference type="RefSeq" id="WP_358363894.1">
    <property type="nucleotide sequence ID" value="NZ_JBEZFP010000190.1"/>
</dbReference>
<sequence length="331" mass="35391">MLTTTRTATRTATRGATRTATRTATRGGHAPTYVPATCRRLPPPASDARGEPLRRRLRAPVVLVLLLWMLVSACSSDDPTGLAGEPTDTILEQTRTAAKNATSVHITGTWVTQKVEYQIDMRIKADGASGEIVSTGTRVQLLRVGVDLFVRGDESLYQPRDGRQDPDAVASAEVLRDKFIKVPPDDPAFARLSGFTQLHPLLDELFRLEGKVKKDGRKNVRGVETLALAANKGRGGELYVSLGGKPYPMRYSPGPNAGRLDFYEYDTDFPVEVPRGDQVVDYGSLNPAQPPAPGTDAHQSPPPSSSPTGGSSGSPSGSKSPSGQPTSTRSS</sequence>
<name>A0ABV3DV84_9ACTN</name>
<keyword evidence="3" id="KW-1185">Reference proteome</keyword>
<feature type="region of interest" description="Disordered" evidence="1">
    <location>
        <begin position="277"/>
        <end position="331"/>
    </location>
</feature>
<feature type="compositionally biased region" description="Low complexity" evidence="1">
    <location>
        <begin position="1"/>
        <end position="28"/>
    </location>
</feature>
<gene>
    <name evidence="2" type="ORF">AB0C36_39990</name>
</gene>